<keyword evidence="3 11" id="KW-0732">Signal</keyword>
<gene>
    <name evidence="13" type="ORF">HPB51_023704</name>
</gene>
<dbReference type="EMBL" id="JABSTU010000006">
    <property type="protein sequence ID" value="KAH8029158.1"/>
    <property type="molecule type" value="Genomic_DNA"/>
</dbReference>
<dbReference type="Proteomes" id="UP000821866">
    <property type="component" value="Chromosome 4"/>
</dbReference>
<reference evidence="13" key="2">
    <citation type="submission" date="2021-09" db="EMBL/GenBank/DDBJ databases">
        <authorList>
            <person name="Jia N."/>
            <person name="Wang J."/>
            <person name="Shi W."/>
            <person name="Du L."/>
            <person name="Sun Y."/>
            <person name="Zhan W."/>
            <person name="Jiang J."/>
            <person name="Wang Q."/>
            <person name="Zhang B."/>
            <person name="Ji P."/>
            <person name="Sakyi L.B."/>
            <person name="Cui X."/>
            <person name="Yuan T."/>
            <person name="Jiang B."/>
            <person name="Yang W."/>
            <person name="Lam T.T.-Y."/>
            <person name="Chang Q."/>
            <person name="Ding S."/>
            <person name="Wang X."/>
            <person name="Zhu J."/>
            <person name="Ruan X."/>
            <person name="Zhao L."/>
            <person name="Wei J."/>
            <person name="Que T."/>
            <person name="Du C."/>
            <person name="Cheng J."/>
            <person name="Dai P."/>
            <person name="Han X."/>
            <person name="Huang E."/>
            <person name="Gao Y."/>
            <person name="Liu J."/>
            <person name="Shao H."/>
            <person name="Ye R."/>
            <person name="Li L."/>
            <person name="Wei W."/>
            <person name="Wang X."/>
            <person name="Wang C."/>
            <person name="Huo Q."/>
            <person name="Li W."/>
            <person name="Guo W."/>
            <person name="Chen H."/>
            <person name="Chen S."/>
            <person name="Zhou L."/>
            <person name="Zhou L."/>
            <person name="Ni X."/>
            <person name="Tian J."/>
            <person name="Zhou Y."/>
            <person name="Sheng Y."/>
            <person name="Liu T."/>
            <person name="Pan Y."/>
            <person name="Xia L."/>
            <person name="Li J."/>
            <person name="Zhao F."/>
            <person name="Cao W."/>
        </authorList>
    </citation>
    <scope>NUCLEOTIDE SEQUENCE</scope>
    <source>
        <strain evidence="13">Rmic-2018</strain>
        <tissue evidence="13">Larvae</tissue>
    </source>
</reference>
<evidence type="ECO:0000256" key="6">
    <source>
        <dbReference type="ARBA" id="ARBA00022989"/>
    </source>
</evidence>
<evidence type="ECO:0000256" key="3">
    <source>
        <dbReference type="ARBA" id="ARBA00022729"/>
    </source>
</evidence>
<comment type="caution">
    <text evidence="13">The sequence shown here is derived from an EMBL/GenBank/DDBJ whole genome shotgun (WGS) entry which is preliminary data.</text>
</comment>
<feature type="region of interest" description="Disordered" evidence="9">
    <location>
        <begin position="246"/>
        <end position="303"/>
    </location>
</feature>
<keyword evidence="6 10" id="KW-1133">Transmembrane helix</keyword>
<feature type="signal peptide" evidence="11">
    <location>
        <begin position="1"/>
        <end position="26"/>
    </location>
</feature>
<evidence type="ECO:0000256" key="9">
    <source>
        <dbReference type="SAM" id="MobiDB-lite"/>
    </source>
</evidence>
<keyword evidence="7" id="KW-1015">Disulfide bond</keyword>
<dbReference type="InterPro" id="IPR052454">
    <property type="entry name" value="TMX_domain-containing"/>
</dbReference>
<evidence type="ECO:0000256" key="4">
    <source>
        <dbReference type="ARBA" id="ARBA00022824"/>
    </source>
</evidence>
<dbReference type="InterPro" id="IPR036249">
    <property type="entry name" value="Thioredoxin-like_sf"/>
</dbReference>
<feature type="compositionally biased region" description="Basic and acidic residues" evidence="9">
    <location>
        <begin position="264"/>
        <end position="273"/>
    </location>
</feature>
<evidence type="ECO:0000256" key="2">
    <source>
        <dbReference type="ARBA" id="ARBA00022448"/>
    </source>
</evidence>
<evidence type="ECO:0000313" key="14">
    <source>
        <dbReference type="Proteomes" id="UP000821866"/>
    </source>
</evidence>
<keyword evidence="5" id="KW-0249">Electron transport</keyword>
<sequence length="303" mass="33907">MAIMTARSVWLAVALLVSSAHVSVVGELVELDENSWTKLLEGEWMVEFVSKAPKTCASFCQRRERCREKRYVIFLALCGYLSASRPGVPACKALGPVWNDFSKWSKDLGVKVAHVDVTTNPGLSGRFMVTALPTIYHVKDGEFRQYRGTRDKESFINFIEEKKWQSIEPVSAWKSPQSIQMSLVAQFFKLSMSLRALHTTLVDYYGIPYWGSYILFALGTIVIGAVLGLLIVCIIDTVFPPKLPSYKPVKKSESDNEEEDERSESEAGNKSDDDVILDDTPEQQGEGDGSELRKRNPEPVAAK</sequence>
<keyword evidence="2" id="KW-0813">Transport</keyword>
<dbReference type="AlphaFoldDB" id="A0A9J6E442"/>
<dbReference type="GO" id="GO:0005789">
    <property type="term" value="C:endoplasmic reticulum membrane"/>
    <property type="evidence" value="ECO:0007669"/>
    <property type="project" value="UniProtKB-SubCell"/>
</dbReference>
<keyword evidence="14" id="KW-1185">Reference proteome</keyword>
<protein>
    <recommendedName>
        <fullName evidence="12">Thioredoxin domain-containing protein</fullName>
    </recommendedName>
</protein>
<comment type="subcellular location">
    <subcellularLocation>
        <location evidence="1">Endoplasmic reticulum membrane</location>
        <topology evidence="1">Single-pass membrane protein</topology>
    </subcellularLocation>
</comment>
<dbReference type="GO" id="GO:0015036">
    <property type="term" value="F:disulfide oxidoreductase activity"/>
    <property type="evidence" value="ECO:0007669"/>
    <property type="project" value="TreeGrafter"/>
</dbReference>
<dbReference type="InterPro" id="IPR013766">
    <property type="entry name" value="Thioredoxin_domain"/>
</dbReference>
<evidence type="ECO:0000256" key="10">
    <source>
        <dbReference type="SAM" id="Phobius"/>
    </source>
</evidence>
<evidence type="ECO:0000256" key="1">
    <source>
        <dbReference type="ARBA" id="ARBA00004389"/>
    </source>
</evidence>
<keyword evidence="10" id="KW-0812">Transmembrane</keyword>
<dbReference type="Pfam" id="PF00085">
    <property type="entry name" value="Thioredoxin"/>
    <property type="match status" value="1"/>
</dbReference>
<name>A0A9J6E442_RHIMP</name>
<organism evidence="13 14">
    <name type="scientific">Rhipicephalus microplus</name>
    <name type="common">Cattle tick</name>
    <name type="synonym">Boophilus microplus</name>
    <dbReference type="NCBI Taxonomy" id="6941"/>
    <lineage>
        <taxon>Eukaryota</taxon>
        <taxon>Metazoa</taxon>
        <taxon>Ecdysozoa</taxon>
        <taxon>Arthropoda</taxon>
        <taxon>Chelicerata</taxon>
        <taxon>Arachnida</taxon>
        <taxon>Acari</taxon>
        <taxon>Parasitiformes</taxon>
        <taxon>Ixodida</taxon>
        <taxon>Ixodoidea</taxon>
        <taxon>Ixodidae</taxon>
        <taxon>Rhipicephalinae</taxon>
        <taxon>Rhipicephalus</taxon>
        <taxon>Boophilus</taxon>
    </lineage>
</organism>
<evidence type="ECO:0000256" key="8">
    <source>
        <dbReference type="ARBA" id="ARBA00023284"/>
    </source>
</evidence>
<dbReference type="SUPFAM" id="SSF52833">
    <property type="entry name" value="Thioredoxin-like"/>
    <property type="match status" value="1"/>
</dbReference>
<keyword evidence="4" id="KW-0256">Endoplasmic reticulum</keyword>
<accession>A0A9J6E442</accession>
<reference evidence="13" key="1">
    <citation type="journal article" date="2020" name="Cell">
        <title>Large-Scale Comparative Analyses of Tick Genomes Elucidate Their Genetic Diversity and Vector Capacities.</title>
        <authorList>
            <consortium name="Tick Genome and Microbiome Consortium (TIGMIC)"/>
            <person name="Jia N."/>
            <person name="Wang J."/>
            <person name="Shi W."/>
            <person name="Du L."/>
            <person name="Sun Y."/>
            <person name="Zhan W."/>
            <person name="Jiang J.F."/>
            <person name="Wang Q."/>
            <person name="Zhang B."/>
            <person name="Ji P."/>
            <person name="Bell-Sakyi L."/>
            <person name="Cui X.M."/>
            <person name="Yuan T.T."/>
            <person name="Jiang B.G."/>
            <person name="Yang W.F."/>
            <person name="Lam T.T."/>
            <person name="Chang Q.C."/>
            <person name="Ding S.J."/>
            <person name="Wang X.J."/>
            <person name="Zhu J.G."/>
            <person name="Ruan X.D."/>
            <person name="Zhao L."/>
            <person name="Wei J.T."/>
            <person name="Ye R.Z."/>
            <person name="Que T.C."/>
            <person name="Du C.H."/>
            <person name="Zhou Y.H."/>
            <person name="Cheng J.X."/>
            <person name="Dai P.F."/>
            <person name="Guo W.B."/>
            <person name="Han X.H."/>
            <person name="Huang E.J."/>
            <person name="Li L.F."/>
            <person name="Wei W."/>
            <person name="Gao Y.C."/>
            <person name="Liu J.Z."/>
            <person name="Shao H.Z."/>
            <person name="Wang X."/>
            <person name="Wang C.C."/>
            <person name="Yang T.C."/>
            <person name="Huo Q.B."/>
            <person name="Li W."/>
            <person name="Chen H.Y."/>
            <person name="Chen S.E."/>
            <person name="Zhou L.G."/>
            <person name="Ni X.B."/>
            <person name="Tian J.H."/>
            <person name="Sheng Y."/>
            <person name="Liu T."/>
            <person name="Pan Y.S."/>
            <person name="Xia L.Y."/>
            <person name="Li J."/>
            <person name="Zhao F."/>
            <person name="Cao W.C."/>
        </authorList>
    </citation>
    <scope>NUCLEOTIDE SEQUENCE</scope>
    <source>
        <strain evidence="13">Rmic-2018</strain>
    </source>
</reference>
<feature type="domain" description="Thioredoxin" evidence="12">
    <location>
        <begin position="90"/>
        <end position="160"/>
    </location>
</feature>
<evidence type="ECO:0000256" key="11">
    <source>
        <dbReference type="SAM" id="SignalP"/>
    </source>
</evidence>
<evidence type="ECO:0000256" key="5">
    <source>
        <dbReference type="ARBA" id="ARBA00022982"/>
    </source>
</evidence>
<feature type="chain" id="PRO_5039947020" description="Thioredoxin domain-containing protein" evidence="11">
    <location>
        <begin position="27"/>
        <end position="303"/>
    </location>
</feature>
<dbReference type="VEuPathDB" id="VectorBase:LOC119166803"/>
<keyword evidence="8" id="KW-0676">Redox-active center</keyword>
<dbReference type="PANTHER" id="PTHR46107:SF3">
    <property type="entry name" value="THIOREDOXIN DOMAIN-CONTAINING PROTEIN"/>
    <property type="match status" value="1"/>
</dbReference>
<keyword evidence="10" id="KW-0472">Membrane</keyword>
<dbReference type="Gene3D" id="3.40.30.10">
    <property type="entry name" value="Glutaredoxin"/>
    <property type="match status" value="1"/>
</dbReference>
<evidence type="ECO:0000259" key="12">
    <source>
        <dbReference type="Pfam" id="PF00085"/>
    </source>
</evidence>
<evidence type="ECO:0000256" key="7">
    <source>
        <dbReference type="ARBA" id="ARBA00023157"/>
    </source>
</evidence>
<evidence type="ECO:0000313" key="13">
    <source>
        <dbReference type="EMBL" id="KAH8029158.1"/>
    </source>
</evidence>
<feature type="transmembrane region" description="Helical" evidence="10">
    <location>
        <begin position="210"/>
        <end position="235"/>
    </location>
</feature>
<dbReference type="PANTHER" id="PTHR46107">
    <property type="entry name" value="DUMPY: SHORTER THAN WILD-TYPE"/>
    <property type="match status" value="1"/>
</dbReference>
<proteinExistence type="predicted"/>